<dbReference type="HOGENOM" id="CLU_047948_2_0_7"/>
<dbReference type="EMBL" id="CP000527">
    <property type="protein sequence ID" value="ABM27240.1"/>
    <property type="molecule type" value="Genomic_DNA"/>
</dbReference>
<dbReference type="GO" id="GO:0032259">
    <property type="term" value="P:methylation"/>
    <property type="evidence" value="ECO:0007669"/>
    <property type="project" value="UniProtKB-KW"/>
</dbReference>
<dbReference type="SUPFAM" id="SSF53790">
    <property type="entry name" value="Tetrapyrrole methylase"/>
    <property type="match status" value="1"/>
</dbReference>
<sequence length="284" mass="29642">MPKTSDHPRGVAPEASAPATPPAHGAQQAPASAAAPAPLAVVGLGPGDASLLTPQALAALEAADVVVGYTLYVRLIPEEVLQGKTVLSTGMMAEMQRCEAAIDSALAGRPTAVVCSGDPGIYAMAGLVFELLEERGLAETLPVTVVPGIPAVCGAAALLGAPLMHDFACVSLSDLLTPWEVIERRAGKALEADFVLVLYNPRSKRRDWQLGAVMDRAKAILPPATPVGVVHDAYRPGQAVFCRTLSTFDPAEVDMLSIVVIGNSATRLVGGRMVTPRGYMEKYR</sequence>
<dbReference type="GO" id="GO:0008168">
    <property type="term" value="F:methyltransferase activity"/>
    <property type="evidence" value="ECO:0007669"/>
    <property type="project" value="UniProtKB-KW"/>
</dbReference>
<evidence type="ECO:0000256" key="4">
    <source>
        <dbReference type="ARBA" id="ARBA00022679"/>
    </source>
</evidence>
<dbReference type="KEGG" id="dvl:Dvul_0216"/>
<organism evidence="8 9">
    <name type="scientific">Nitratidesulfovibrio vulgaris (strain DP4)</name>
    <name type="common">Desulfovibrio vulgaris</name>
    <dbReference type="NCBI Taxonomy" id="391774"/>
    <lineage>
        <taxon>Bacteria</taxon>
        <taxon>Pseudomonadati</taxon>
        <taxon>Thermodesulfobacteriota</taxon>
        <taxon>Desulfovibrionia</taxon>
        <taxon>Desulfovibrionales</taxon>
        <taxon>Desulfovibrionaceae</taxon>
        <taxon>Nitratidesulfovibrio</taxon>
    </lineage>
</organism>
<dbReference type="InterPro" id="IPR035996">
    <property type="entry name" value="4pyrrol_Methylase_sf"/>
</dbReference>
<dbReference type="InterPro" id="IPR000878">
    <property type="entry name" value="4pyrrol_Mease"/>
</dbReference>
<feature type="region of interest" description="Disordered" evidence="6">
    <location>
        <begin position="1"/>
        <end position="31"/>
    </location>
</feature>
<evidence type="ECO:0000256" key="3">
    <source>
        <dbReference type="ARBA" id="ARBA00022603"/>
    </source>
</evidence>
<dbReference type="NCBIfam" id="TIGR01466">
    <property type="entry name" value="cobJ_cbiH"/>
    <property type="match status" value="1"/>
</dbReference>
<evidence type="ECO:0000313" key="9">
    <source>
        <dbReference type="Proteomes" id="UP000009173"/>
    </source>
</evidence>
<reference evidence="9" key="1">
    <citation type="journal article" date="2009" name="Environ. Microbiol.">
        <title>Contribution of mobile genetic elements to Desulfovibrio vulgaris genome plasticity.</title>
        <authorList>
            <person name="Walker C.B."/>
            <person name="Stolyar S."/>
            <person name="Chivian D."/>
            <person name="Pinel N."/>
            <person name="Gabster J.A."/>
            <person name="Dehal P.S."/>
            <person name="He Z."/>
            <person name="Yang Z.K."/>
            <person name="Yen H.C."/>
            <person name="Zhou J."/>
            <person name="Wall J.D."/>
            <person name="Hazen T.C."/>
            <person name="Arkin A.P."/>
            <person name="Stahl D.A."/>
        </authorList>
    </citation>
    <scope>NUCLEOTIDE SEQUENCE [LARGE SCALE GENOMIC DNA]</scope>
    <source>
        <strain evidence="9">DP4</strain>
    </source>
</reference>
<keyword evidence="5" id="KW-0949">S-adenosyl-L-methionine</keyword>
<evidence type="ECO:0000256" key="6">
    <source>
        <dbReference type="SAM" id="MobiDB-lite"/>
    </source>
</evidence>
<name>A0A0H3A5H6_NITV4</name>
<evidence type="ECO:0000313" key="8">
    <source>
        <dbReference type="EMBL" id="ABM27240.1"/>
    </source>
</evidence>
<keyword evidence="4 8" id="KW-0808">Transferase</keyword>
<evidence type="ECO:0000259" key="7">
    <source>
        <dbReference type="Pfam" id="PF00590"/>
    </source>
</evidence>
<dbReference type="Gene3D" id="3.40.1010.10">
    <property type="entry name" value="Cobalt-precorrin-4 Transmethylase, Domain 1"/>
    <property type="match status" value="1"/>
</dbReference>
<dbReference type="InterPro" id="IPR006363">
    <property type="entry name" value="Cbl_synth_CobJ/CibH_dom"/>
</dbReference>
<dbReference type="Pfam" id="PF00590">
    <property type="entry name" value="TP_methylase"/>
    <property type="match status" value="1"/>
</dbReference>
<dbReference type="Gene3D" id="3.30.950.10">
    <property type="entry name" value="Methyltransferase, Cobalt-precorrin-4 Transmethylase, Domain 2"/>
    <property type="match status" value="1"/>
</dbReference>
<evidence type="ECO:0000256" key="2">
    <source>
        <dbReference type="ARBA" id="ARBA00022573"/>
    </source>
</evidence>
<dbReference type="Proteomes" id="UP000009173">
    <property type="component" value="Chromosome"/>
</dbReference>
<feature type="domain" description="Tetrapyrrole methylase" evidence="7">
    <location>
        <begin position="39"/>
        <end position="247"/>
    </location>
</feature>
<evidence type="ECO:0000256" key="1">
    <source>
        <dbReference type="ARBA" id="ARBA00004953"/>
    </source>
</evidence>
<dbReference type="RefSeq" id="WP_011791467.1">
    <property type="nucleotide sequence ID" value="NC_008751.1"/>
</dbReference>
<dbReference type="InterPro" id="IPR051810">
    <property type="entry name" value="Precorrin_MeTrfase"/>
</dbReference>
<dbReference type="CDD" id="cd11646">
    <property type="entry name" value="Precorrin_3B_C17_MT"/>
    <property type="match status" value="1"/>
</dbReference>
<dbReference type="PANTHER" id="PTHR47036">
    <property type="entry name" value="COBALT-FACTOR III C(17)-METHYLTRANSFERASE-RELATED"/>
    <property type="match status" value="1"/>
</dbReference>
<dbReference type="InterPro" id="IPR014777">
    <property type="entry name" value="4pyrrole_Mease_sub1"/>
</dbReference>
<proteinExistence type="predicted"/>
<feature type="compositionally biased region" description="Low complexity" evidence="6">
    <location>
        <begin position="12"/>
        <end position="31"/>
    </location>
</feature>
<dbReference type="UniPathway" id="UPA00148"/>
<keyword evidence="2" id="KW-0169">Cobalamin biosynthesis</keyword>
<keyword evidence="3 8" id="KW-0489">Methyltransferase</keyword>
<gene>
    <name evidence="8" type="ordered locus">Dvul_0216</name>
</gene>
<dbReference type="GO" id="GO:0009236">
    <property type="term" value="P:cobalamin biosynthetic process"/>
    <property type="evidence" value="ECO:0007669"/>
    <property type="project" value="UniProtKB-UniPathway"/>
</dbReference>
<comment type="pathway">
    <text evidence="1">Cofactor biosynthesis; adenosylcobalamin biosynthesis.</text>
</comment>
<dbReference type="InterPro" id="IPR014776">
    <property type="entry name" value="4pyrrole_Mease_sub2"/>
</dbReference>
<protein>
    <submittedName>
        <fullName evidence="8">Precorrin-3B C17-methyltransferase</fullName>
    </submittedName>
</protein>
<dbReference type="PANTHER" id="PTHR47036:SF1">
    <property type="entry name" value="COBALT-FACTOR III C(17)-METHYLTRANSFERASE-RELATED"/>
    <property type="match status" value="1"/>
</dbReference>
<dbReference type="AlphaFoldDB" id="A0A0H3A5H6"/>
<evidence type="ECO:0000256" key="5">
    <source>
        <dbReference type="ARBA" id="ARBA00022691"/>
    </source>
</evidence>
<accession>A0A0H3A5H6</accession>